<reference evidence="2 3" key="1">
    <citation type="journal article" date="2016" name="Nat. Commun.">
        <title>Extremotolerant tardigrade genome and improved radiotolerance of human cultured cells by tardigrade-unique protein.</title>
        <authorList>
            <person name="Hashimoto T."/>
            <person name="Horikawa D.D."/>
            <person name="Saito Y."/>
            <person name="Kuwahara H."/>
            <person name="Kozuka-Hata H."/>
            <person name="Shin-I T."/>
            <person name="Minakuchi Y."/>
            <person name="Ohishi K."/>
            <person name="Motoyama A."/>
            <person name="Aizu T."/>
            <person name="Enomoto A."/>
            <person name="Kondo K."/>
            <person name="Tanaka S."/>
            <person name="Hara Y."/>
            <person name="Koshikawa S."/>
            <person name="Sagara H."/>
            <person name="Miura T."/>
            <person name="Yokobori S."/>
            <person name="Miyagawa K."/>
            <person name="Suzuki Y."/>
            <person name="Kubo T."/>
            <person name="Oyama M."/>
            <person name="Kohara Y."/>
            <person name="Fujiyama A."/>
            <person name="Arakawa K."/>
            <person name="Katayama T."/>
            <person name="Toyoda A."/>
            <person name="Kunieda T."/>
        </authorList>
    </citation>
    <scope>NUCLEOTIDE SEQUENCE [LARGE SCALE GENOMIC DNA]</scope>
    <source>
        <strain evidence="2 3">YOKOZUNA-1</strain>
    </source>
</reference>
<dbReference type="AlphaFoldDB" id="A0A1D1VYQ5"/>
<organism evidence="2 3">
    <name type="scientific">Ramazzottius varieornatus</name>
    <name type="common">Water bear</name>
    <name type="synonym">Tardigrade</name>
    <dbReference type="NCBI Taxonomy" id="947166"/>
    <lineage>
        <taxon>Eukaryota</taxon>
        <taxon>Metazoa</taxon>
        <taxon>Ecdysozoa</taxon>
        <taxon>Tardigrada</taxon>
        <taxon>Eutardigrada</taxon>
        <taxon>Parachela</taxon>
        <taxon>Hypsibioidea</taxon>
        <taxon>Ramazzottiidae</taxon>
        <taxon>Ramazzottius</taxon>
    </lineage>
</organism>
<dbReference type="SUPFAM" id="SSF54695">
    <property type="entry name" value="POZ domain"/>
    <property type="match status" value="1"/>
</dbReference>
<dbReference type="GO" id="GO:0005829">
    <property type="term" value="C:cytosol"/>
    <property type="evidence" value="ECO:0007669"/>
    <property type="project" value="TreeGrafter"/>
</dbReference>
<evidence type="ECO:0000313" key="2">
    <source>
        <dbReference type="EMBL" id="GAV04134.1"/>
    </source>
</evidence>
<dbReference type="SMART" id="SM00225">
    <property type="entry name" value="BTB"/>
    <property type="match status" value="1"/>
</dbReference>
<dbReference type="EMBL" id="BDGG01000010">
    <property type="protein sequence ID" value="GAV04134.1"/>
    <property type="molecule type" value="Genomic_DNA"/>
</dbReference>
<comment type="caution">
    <text evidence="2">The sequence shown here is derived from an EMBL/GenBank/DDBJ whole genome shotgun (WGS) entry which is preliminary data.</text>
</comment>
<keyword evidence="3" id="KW-1185">Reference proteome</keyword>
<dbReference type="PANTHER" id="PTHR45774:SF3">
    <property type="entry name" value="BTB (POZ) DOMAIN-CONTAINING 2B-RELATED"/>
    <property type="match status" value="1"/>
</dbReference>
<dbReference type="OrthoDB" id="45365at2759"/>
<name>A0A1D1VYQ5_RAMVA</name>
<proteinExistence type="predicted"/>
<dbReference type="Pfam" id="PF00651">
    <property type="entry name" value="BTB"/>
    <property type="match status" value="1"/>
</dbReference>
<evidence type="ECO:0000259" key="1">
    <source>
        <dbReference type="PROSITE" id="PS50097"/>
    </source>
</evidence>
<accession>A0A1D1VYQ5</accession>
<evidence type="ECO:0000313" key="3">
    <source>
        <dbReference type="Proteomes" id="UP000186922"/>
    </source>
</evidence>
<sequence length="230" mass="25425">MRLGMAGRRVQADGTRLPADIPTFQFNDNGNAGEIQAHKVFLAIGSEVFYAMFYGPVADVELKEVPIPNYRKENFQALVDYLYTDTVSGGLSVEAADLDRNFGILKCALQYGVPGLAFVCRQAIFDTLQNDVATACAVLVEARKLEEDELVEEALCVLDAYPKENLGNIEKIDGKLLEEIAQRSQLGLTNEEEIKLYEAAEKWAIHVKRKEDNSANVITIDSSETGEISD</sequence>
<dbReference type="InterPro" id="IPR011333">
    <property type="entry name" value="SKP1/BTB/POZ_sf"/>
</dbReference>
<dbReference type="InterPro" id="IPR000210">
    <property type="entry name" value="BTB/POZ_dom"/>
</dbReference>
<feature type="domain" description="BTB" evidence="1">
    <location>
        <begin position="34"/>
        <end position="88"/>
    </location>
</feature>
<dbReference type="PANTHER" id="PTHR45774">
    <property type="entry name" value="BTB/POZ DOMAIN-CONTAINING"/>
    <property type="match status" value="1"/>
</dbReference>
<dbReference type="Proteomes" id="UP000186922">
    <property type="component" value="Unassembled WGS sequence"/>
</dbReference>
<protein>
    <recommendedName>
        <fullName evidence="1">BTB domain-containing protein</fullName>
    </recommendedName>
</protein>
<dbReference type="GO" id="GO:0022008">
    <property type="term" value="P:neurogenesis"/>
    <property type="evidence" value="ECO:0007669"/>
    <property type="project" value="TreeGrafter"/>
</dbReference>
<gene>
    <name evidence="2" type="primary">RvY_14459</name>
    <name evidence="2" type="synonym">RvY_14459.1</name>
    <name evidence="2" type="ORF">RvY_14459-1</name>
</gene>
<dbReference type="Gene3D" id="3.30.710.10">
    <property type="entry name" value="Potassium Channel Kv1.1, Chain A"/>
    <property type="match status" value="1"/>
</dbReference>
<dbReference type="STRING" id="947166.A0A1D1VYQ5"/>
<dbReference type="PROSITE" id="PS50097">
    <property type="entry name" value="BTB"/>
    <property type="match status" value="1"/>
</dbReference>